<evidence type="ECO:0000256" key="1">
    <source>
        <dbReference type="SAM" id="MobiDB-lite"/>
    </source>
</evidence>
<feature type="transmembrane region" description="Helical" evidence="2">
    <location>
        <begin position="320"/>
        <end position="340"/>
    </location>
</feature>
<evidence type="ECO:0000256" key="2">
    <source>
        <dbReference type="SAM" id="Phobius"/>
    </source>
</evidence>
<feature type="transmembrane region" description="Helical" evidence="2">
    <location>
        <begin position="165"/>
        <end position="185"/>
    </location>
</feature>
<feature type="transmembrane region" description="Helical" evidence="2">
    <location>
        <begin position="38"/>
        <end position="63"/>
    </location>
</feature>
<dbReference type="InterPro" id="IPR050327">
    <property type="entry name" value="Proton-linked_MCT"/>
</dbReference>
<feature type="transmembrane region" description="Helical" evidence="2">
    <location>
        <begin position="412"/>
        <end position="431"/>
    </location>
</feature>
<keyword evidence="2" id="KW-0472">Membrane</keyword>
<dbReference type="Proteomes" id="UP000655443">
    <property type="component" value="Unassembled WGS sequence"/>
</dbReference>
<name>A0A919D2M8_9ACTN</name>
<keyword evidence="2" id="KW-1133">Transmembrane helix</keyword>
<comment type="caution">
    <text evidence="3">The sequence shown here is derived from an EMBL/GenBank/DDBJ whole genome shotgun (WGS) entry which is preliminary data.</text>
</comment>
<dbReference type="PANTHER" id="PTHR11360:SF304">
    <property type="entry name" value="MFS DOMAIN-CONTAINING PROTEIN"/>
    <property type="match status" value="1"/>
</dbReference>
<dbReference type="Gene3D" id="1.20.1250.20">
    <property type="entry name" value="MFS general substrate transporter like domains"/>
    <property type="match status" value="2"/>
</dbReference>
<feature type="transmembrane region" description="Helical" evidence="2">
    <location>
        <begin position="191"/>
        <end position="212"/>
    </location>
</feature>
<proteinExistence type="predicted"/>
<feature type="region of interest" description="Disordered" evidence="1">
    <location>
        <begin position="215"/>
        <end position="244"/>
    </location>
</feature>
<dbReference type="InterPro" id="IPR036259">
    <property type="entry name" value="MFS_trans_sf"/>
</dbReference>
<reference evidence="3" key="1">
    <citation type="journal article" date="2014" name="Int. J. Syst. Evol. Microbiol.">
        <title>Complete genome sequence of Corynebacterium casei LMG S-19264T (=DSM 44701T), isolated from a smear-ripened cheese.</title>
        <authorList>
            <consortium name="US DOE Joint Genome Institute (JGI-PGF)"/>
            <person name="Walter F."/>
            <person name="Albersmeier A."/>
            <person name="Kalinowski J."/>
            <person name="Ruckert C."/>
        </authorList>
    </citation>
    <scope>NUCLEOTIDE SEQUENCE</scope>
    <source>
        <strain evidence="3">JCM 4714</strain>
    </source>
</reference>
<dbReference type="AlphaFoldDB" id="A0A919D2M8"/>
<reference evidence="3" key="2">
    <citation type="submission" date="2020-09" db="EMBL/GenBank/DDBJ databases">
        <authorList>
            <person name="Sun Q."/>
            <person name="Ohkuma M."/>
        </authorList>
    </citation>
    <scope>NUCLEOTIDE SEQUENCE</scope>
    <source>
        <strain evidence="3">JCM 4714</strain>
    </source>
</reference>
<feature type="transmembrane region" description="Helical" evidence="2">
    <location>
        <begin position="294"/>
        <end position="313"/>
    </location>
</feature>
<dbReference type="RefSeq" id="WP_189954613.1">
    <property type="nucleotide sequence ID" value="NZ_BMVG01000009.1"/>
</dbReference>
<feature type="transmembrane region" description="Helical" evidence="2">
    <location>
        <begin position="106"/>
        <end position="125"/>
    </location>
</feature>
<feature type="compositionally biased region" description="Pro residues" evidence="1">
    <location>
        <begin position="218"/>
        <end position="227"/>
    </location>
</feature>
<organism evidence="3 4">
    <name type="scientific">Streptomyces alanosinicus</name>
    <dbReference type="NCBI Taxonomy" id="68171"/>
    <lineage>
        <taxon>Bacteria</taxon>
        <taxon>Bacillati</taxon>
        <taxon>Actinomycetota</taxon>
        <taxon>Actinomycetes</taxon>
        <taxon>Kitasatosporales</taxon>
        <taxon>Streptomycetaceae</taxon>
        <taxon>Streptomyces</taxon>
    </lineage>
</organism>
<protein>
    <submittedName>
        <fullName evidence="3">MFS transporter</fullName>
    </submittedName>
</protein>
<accession>A0A919D2M8</accession>
<dbReference type="Pfam" id="PF07690">
    <property type="entry name" value="MFS_1"/>
    <property type="match status" value="1"/>
</dbReference>
<keyword evidence="4" id="KW-1185">Reference proteome</keyword>
<keyword evidence="2" id="KW-0812">Transmembrane</keyword>
<feature type="transmembrane region" description="Helical" evidence="2">
    <location>
        <begin position="346"/>
        <end position="370"/>
    </location>
</feature>
<dbReference type="InterPro" id="IPR011701">
    <property type="entry name" value="MFS"/>
</dbReference>
<evidence type="ECO:0000313" key="3">
    <source>
        <dbReference type="EMBL" id="GHE05597.1"/>
    </source>
</evidence>
<evidence type="ECO:0000313" key="4">
    <source>
        <dbReference type="Proteomes" id="UP000655443"/>
    </source>
</evidence>
<dbReference type="PANTHER" id="PTHR11360">
    <property type="entry name" value="MONOCARBOXYLATE TRANSPORTER"/>
    <property type="match status" value="1"/>
</dbReference>
<dbReference type="EMBL" id="BMVG01000009">
    <property type="protein sequence ID" value="GHE05597.1"/>
    <property type="molecule type" value="Genomic_DNA"/>
</dbReference>
<dbReference type="GO" id="GO:0022857">
    <property type="term" value="F:transmembrane transporter activity"/>
    <property type="evidence" value="ECO:0007669"/>
    <property type="project" value="InterPro"/>
</dbReference>
<sequence>METIDPPASVLCREVRDRRGRVYRVGESDVDLLGRGRIWMVVLPWVGMAGISGAAYAFVAAQAGLRDAHRWGGDLYWPAGLWALSQAAVALPAGRLRESGRLSARAALTGGALGTLAGCLALAAAPGLTAARLACAVCAGAGAGLVHTTCLTLPGRWWPERRGGPTGLVASGLAVGAVPFLPAPVRGADPRLLLAVAGAGAALAVAGTGLPLRDPPRNWWPPGPDPRSVPADPGARRAREKNPPAVRHHTLREAARSPVLWLMWLCLLGAAGVTVLGVWLLPAYGRQFGLGGRTVWSMTVVGGGAAAVAGVLSDRSGRRTALVTACLVLAGAQFGVPVAARTGSGPLLLGCAAATAAAGAAALVLVTALAADHFGENHHASVQGLLTGAWLLPVAVATGARAAGYTARAPHSTFLLAGCTGLVCAAVALFLRAPGRLSVRRIVPNPHPLGEEMA</sequence>
<gene>
    <name evidence="3" type="ORF">GCM10010339_42110</name>
</gene>
<dbReference type="SUPFAM" id="SSF103473">
    <property type="entry name" value="MFS general substrate transporter"/>
    <property type="match status" value="1"/>
</dbReference>
<feature type="transmembrane region" description="Helical" evidence="2">
    <location>
        <begin position="259"/>
        <end position="282"/>
    </location>
</feature>